<dbReference type="PANTHER" id="PTHR22945">
    <property type="entry name" value="SERPENTINE RECEPTOR, CLASS D DELTA"/>
    <property type="match status" value="1"/>
</dbReference>
<feature type="transmembrane region" description="Helical" evidence="6">
    <location>
        <begin position="323"/>
        <end position="344"/>
    </location>
</feature>
<evidence type="ECO:0000256" key="1">
    <source>
        <dbReference type="ARBA" id="ARBA00004141"/>
    </source>
</evidence>
<evidence type="ECO:0000256" key="2">
    <source>
        <dbReference type="ARBA" id="ARBA00009166"/>
    </source>
</evidence>
<feature type="transmembrane region" description="Helical" evidence="6">
    <location>
        <begin position="177"/>
        <end position="197"/>
    </location>
</feature>
<dbReference type="PANTHER" id="PTHR22945:SF97">
    <property type="entry name" value="SERPENTINE RECEPTOR, CLASS D (DELTA)"/>
    <property type="match status" value="1"/>
</dbReference>
<dbReference type="InterPro" id="IPR050920">
    <property type="entry name" value="Nematode_rcpt-like_delta"/>
</dbReference>
<dbReference type="SUPFAM" id="SSF81321">
    <property type="entry name" value="Family A G protein-coupled receptor-like"/>
    <property type="match status" value="1"/>
</dbReference>
<comment type="subcellular location">
    <subcellularLocation>
        <location evidence="1">Membrane</location>
        <topology evidence="1">Multi-pass membrane protein</topology>
    </subcellularLocation>
</comment>
<sequence>MKYFLIPANSFNLTLASLVFFVQVRTISNTKSLAVMGQGYCKFFGAHTCFHSYIFLLVLSYISPINMEVVYNETITQHPDYSFEPFGKFGGFANSHSICQSMVTVVLSISIVYASIFGYYCRWSSLKVLDKNKSSLSNKNMILFKSLIHVFFGIPMNFLMFYMIFNKTTRVFESMKYFLIPASIFTLTLSSVTFFAQPRAVSNTKSLAVMGQGYCKIFGAEICFHSYILLLTFVSFVGILNVHTILYRMLSIKYDQPKLIKRWLYIYCINYTIPSSVLILSHIPPKNMEAVYNETIAEHPDYSFEPFGKFGGFANSYSIYQTMVNVVLVTSTVYAAILGIYCRWNTLKVLELNQQSLSKKNIELFKSFIHGLTLQITLPLACYLPTSFFYYNKYIGKEKLIISEYSVGILLSLPAITDPMLNMYFIVPYRTAIHRMVSQKSVVQPEPIDMFTSPPS</sequence>
<proteinExistence type="inferred from homology"/>
<keyword evidence="5 6" id="KW-0472">Membrane</keyword>
<organism evidence="7 8">
    <name type="scientific">Caenorhabditis angaria</name>
    <dbReference type="NCBI Taxonomy" id="860376"/>
    <lineage>
        <taxon>Eukaryota</taxon>
        <taxon>Metazoa</taxon>
        <taxon>Ecdysozoa</taxon>
        <taxon>Nematoda</taxon>
        <taxon>Chromadorea</taxon>
        <taxon>Rhabditida</taxon>
        <taxon>Rhabditina</taxon>
        <taxon>Rhabditomorpha</taxon>
        <taxon>Rhabditoidea</taxon>
        <taxon>Rhabditidae</taxon>
        <taxon>Peloderinae</taxon>
        <taxon>Caenorhabditis</taxon>
    </lineage>
</organism>
<evidence type="ECO:0000313" key="7">
    <source>
        <dbReference type="EMBL" id="CAI5453362.1"/>
    </source>
</evidence>
<evidence type="ECO:0000256" key="6">
    <source>
        <dbReference type="SAM" id="Phobius"/>
    </source>
</evidence>
<keyword evidence="4 6" id="KW-1133">Transmembrane helix</keyword>
<evidence type="ECO:0000256" key="4">
    <source>
        <dbReference type="ARBA" id="ARBA00022989"/>
    </source>
</evidence>
<dbReference type="Proteomes" id="UP001152747">
    <property type="component" value="Unassembled WGS sequence"/>
</dbReference>
<comment type="caution">
    <text evidence="7">The sequence shown here is derived from an EMBL/GenBank/DDBJ whole genome shotgun (WGS) entry which is preliminary data.</text>
</comment>
<feature type="transmembrane region" description="Helical" evidence="6">
    <location>
        <begin position="406"/>
        <end position="427"/>
    </location>
</feature>
<evidence type="ECO:0000313" key="8">
    <source>
        <dbReference type="Proteomes" id="UP001152747"/>
    </source>
</evidence>
<dbReference type="AlphaFoldDB" id="A0A9P1IY36"/>
<dbReference type="Pfam" id="PF10317">
    <property type="entry name" value="7TM_GPCR_Srd"/>
    <property type="match status" value="2"/>
</dbReference>
<dbReference type="EMBL" id="CANHGI010000005">
    <property type="protein sequence ID" value="CAI5453362.1"/>
    <property type="molecule type" value="Genomic_DNA"/>
</dbReference>
<feature type="transmembrane region" description="Helical" evidence="6">
    <location>
        <begin position="140"/>
        <end position="165"/>
    </location>
</feature>
<feature type="transmembrane region" description="Helical" evidence="6">
    <location>
        <begin position="42"/>
        <end position="62"/>
    </location>
</feature>
<comment type="similarity">
    <text evidence="2">Belongs to the nematode receptor-like protein srd family.</text>
</comment>
<evidence type="ECO:0000256" key="5">
    <source>
        <dbReference type="ARBA" id="ARBA00023136"/>
    </source>
</evidence>
<name>A0A9P1IY36_9PELO</name>
<evidence type="ECO:0000256" key="3">
    <source>
        <dbReference type="ARBA" id="ARBA00022692"/>
    </source>
</evidence>
<feature type="transmembrane region" description="Helical" evidence="6">
    <location>
        <begin position="98"/>
        <end position="120"/>
    </location>
</feature>
<protein>
    <submittedName>
        <fullName evidence="7">Uncharacterized protein</fullName>
    </submittedName>
</protein>
<keyword evidence="3 6" id="KW-0812">Transmembrane</keyword>
<dbReference type="GO" id="GO:0016020">
    <property type="term" value="C:membrane"/>
    <property type="evidence" value="ECO:0007669"/>
    <property type="project" value="UniProtKB-SubCell"/>
</dbReference>
<dbReference type="InterPro" id="IPR019421">
    <property type="entry name" value="7TM_GPCR_serpentine_rcpt_Srd"/>
</dbReference>
<keyword evidence="8" id="KW-1185">Reference proteome</keyword>
<feature type="transmembrane region" description="Helical" evidence="6">
    <location>
        <begin position="217"/>
        <end position="242"/>
    </location>
</feature>
<reference evidence="7" key="1">
    <citation type="submission" date="2022-11" db="EMBL/GenBank/DDBJ databases">
        <authorList>
            <person name="Kikuchi T."/>
        </authorList>
    </citation>
    <scope>NUCLEOTIDE SEQUENCE</scope>
    <source>
        <strain evidence="7">PS1010</strain>
    </source>
</reference>
<feature type="transmembrane region" description="Helical" evidence="6">
    <location>
        <begin position="364"/>
        <end position="386"/>
    </location>
</feature>
<gene>
    <name evidence="7" type="ORF">CAMP_LOCUS15999</name>
</gene>
<accession>A0A9P1IY36</accession>